<name>A0AAV2QX70_MEGNR</name>
<feature type="non-terminal residue" evidence="2">
    <location>
        <position position="111"/>
    </location>
</feature>
<evidence type="ECO:0000259" key="1">
    <source>
        <dbReference type="Pfam" id="PF00059"/>
    </source>
</evidence>
<dbReference type="InterPro" id="IPR016186">
    <property type="entry name" value="C-type_lectin-like/link_sf"/>
</dbReference>
<comment type="caution">
    <text evidence="2">The sequence shown here is derived from an EMBL/GenBank/DDBJ whole genome shotgun (WGS) entry which is preliminary data.</text>
</comment>
<dbReference type="SUPFAM" id="SSF56436">
    <property type="entry name" value="C-type lectin-like"/>
    <property type="match status" value="2"/>
</dbReference>
<dbReference type="EMBL" id="CAXKWB010012562">
    <property type="protein sequence ID" value="CAL4104994.1"/>
    <property type="molecule type" value="Genomic_DNA"/>
</dbReference>
<keyword evidence="3" id="KW-1185">Reference proteome</keyword>
<dbReference type="InterPro" id="IPR039689">
    <property type="entry name" value="CD72"/>
</dbReference>
<feature type="domain" description="C-type lectin" evidence="1">
    <location>
        <begin position="21"/>
        <end position="70"/>
    </location>
</feature>
<accession>A0AAV2QX70</accession>
<sequence>CLDGYELTGEQCLLISKRKDTLTWMEAKAECVARNGQLVVVKDSNVLKSAVISLKSRQNFWLGADDLQEQEQCPTGYVEVGSQCFLMSDMKLNWDQAKERCETMSAQLASL</sequence>
<dbReference type="PANTHER" id="PTHR15028:SF6">
    <property type="entry name" value="B-CELL DIFFERENTIATION ANTIGEN CD72"/>
    <property type="match status" value="1"/>
</dbReference>
<dbReference type="CDD" id="cd00037">
    <property type="entry name" value="CLECT"/>
    <property type="match status" value="1"/>
</dbReference>
<protein>
    <recommendedName>
        <fullName evidence="1">C-type lectin domain-containing protein</fullName>
    </recommendedName>
</protein>
<organism evidence="2 3">
    <name type="scientific">Meganyctiphanes norvegica</name>
    <name type="common">Northern krill</name>
    <name type="synonym">Thysanopoda norvegica</name>
    <dbReference type="NCBI Taxonomy" id="48144"/>
    <lineage>
        <taxon>Eukaryota</taxon>
        <taxon>Metazoa</taxon>
        <taxon>Ecdysozoa</taxon>
        <taxon>Arthropoda</taxon>
        <taxon>Crustacea</taxon>
        <taxon>Multicrustacea</taxon>
        <taxon>Malacostraca</taxon>
        <taxon>Eumalacostraca</taxon>
        <taxon>Eucarida</taxon>
        <taxon>Euphausiacea</taxon>
        <taxon>Euphausiidae</taxon>
        <taxon>Meganyctiphanes</taxon>
    </lineage>
</organism>
<dbReference type="PANTHER" id="PTHR15028">
    <property type="entry name" value="CD72-RELATED"/>
    <property type="match status" value="1"/>
</dbReference>
<evidence type="ECO:0000313" key="2">
    <source>
        <dbReference type="EMBL" id="CAL4104994.1"/>
    </source>
</evidence>
<dbReference type="Gene3D" id="3.10.100.10">
    <property type="entry name" value="Mannose-Binding Protein A, subunit A"/>
    <property type="match status" value="2"/>
</dbReference>
<dbReference type="InterPro" id="IPR001304">
    <property type="entry name" value="C-type_lectin-like"/>
</dbReference>
<dbReference type="Proteomes" id="UP001497623">
    <property type="component" value="Unassembled WGS sequence"/>
</dbReference>
<dbReference type="InterPro" id="IPR016187">
    <property type="entry name" value="CTDL_fold"/>
</dbReference>
<evidence type="ECO:0000313" key="3">
    <source>
        <dbReference type="Proteomes" id="UP001497623"/>
    </source>
</evidence>
<dbReference type="GO" id="GO:0005886">
    <property type="term" value="C:plasma membrane"/>
    <property type="evidence" value="ECO:0007669"/>
    <property type="project" value="InterPro"/>
</dbReference>
<reference evidence="2 3" key="1">
    <citation type="submission" date="2024-05" db="EMBL/GenBank/DDBJ databases">
        <authorList>
            <person name="Wallberg A."/>
        </authorList>
    </citation>
    <scope>NUCLEOTIDE SEQUENCE [LARGE SCALE GENOMIC DNA]</scope>
</reference>
<dbReference type="GO" id="GO:0004888">
    <property type="term" value="F:transmembrane signaling receptor activity"/>
    <property type="evidence" value="ECO:0007669"/>
    <property type="project" value="InterPro"/>
</dbReference>
<gene>
    <name evidence="2" type="ORF">MNOR_LOCUS17907</name>
</gene>
<feature type="non-terminal residue" evidence="2">
    <location>
        <position position="1"/>
    </location>
</feature>
<dbReference type="Pfam" id="PF00059">
    <property type="entry name" value="Lectin_C"/>
    <property type="match status" value="1"/>
</dbReference>
<proteinExistence type="predicted"/>
<dbReference type="AlphaFoldDB" id="A0AAV2QX70"/>